<dbReference type="InterPro" id="IPR002498">
    <property type="entry name" value="PInositol-4-P-4/5-kinase_core"/>
</dbReference>
<keyword evidence="2" id="KW-0812">Transmembrane</keyword>
<proteinExistence type="predicted"/>
<dbReference type="SMART" id="SM00330">
    <property type="entry name" value="PIPKc"/>
    <property type="match status" value="1"/>
</dbReference>
<keyword evidence="1" id="KW-0808">Transferase</keyword>
<protein>
    <submittedName>
        <fullName evidence="4">Phosphatidylinositol phosphate kinase pipk5</fullName>
    </submittedName>
</protein>
<organism evidence="4 5">
    <name type="scientific">Stylonychia lemnae</name>
    <name type="common">Ciliate</name>
    <dbReference type="NCBI Taxonomy" id="5949"/>
    <lineage>
        <taxon>Eukaryota</taxon>
        <taxon>Sar</taxon>
        <taxon>Alveolata</taxon>
        <taxon>Ciliophora</taxon>
        <taxon>Intramacronucleata</taxon>
        <taxon>Spirotrichea</taxon>
        <taxon>Stichotrichia</taxon>
        <taxon>Sporadotrichida</taxon>
        <taxon>Oxytrichidae</taxon>
        <taxon>Stylonychinae</taxon>
        <taxon>Stylonychia</taxon>
    </lineage>
</organism>
<dbReference type="InParanoid" id="A0A078ABF2"/>
<dbReference type="GO" id="GO:0005524">
    <property type="term" value="F:ATP binding"/>
    <property type="evidence" value="ECO:0007669"/>
    <property type="project" value="UniProtKB-UniRule"/>
</dbReference>
<evidence type="ECO:0000259" key="3">
    <source>
        <dbReference type="PROSITE" id="PS51455"/>
    </source>
</evidence>
<dbReference type="InterPro" id="IPR023610">
    <property type="entry name" value="PInositol-4/5-P-5/4-kinase"/>
</dbReference>
<gene>
    <name evidence="4" type="primary">Contig7490.g8003</name>
    <name evidence="4" type="ORF">STYLEM_8625</name>
</gene>
<dbReference type="GO" id="GO:0046854">
    <property type="term" value="P:phosphatidylinositol phosphate biosynthetic process"/>
    <property type="evidence" value="ECO:0007669"/>
    <property type="project" value="TreeGrafter"/>
</dbReference>
<dbReference type="GO" id="GO:0005886">
    <property type="term" value="C:plasma membrane"/>
    <property type="evidence" value="ECO:0007669"/>
    <property type="project" value="TreeGrafter"/>
</dbReference>
<accession>A0A078ABF2</accession>
<dbReference type="AlphaFoldDB" id="A0A078ABF2"/>
<reference evidence="4 5" key="1">
    <citation type="submission" date="2014-06" db="EMBL/GenBank/DDBJ databases">
        <authorList>
            <person name="Swart Estienne"/>
        </authorList>
    </citation>
    <scope>NUCLEOTIDE SEQUENCE [LARGE SCALE GENOMIC DNA]</scope>
    <source>
        <strain evidence="4 5">130c</strain>
    </source>
</reference>
<dbReference type="InterPro" id="IPR027484">
    <property type="entry name" value="PInositol-4-P-5-kinase_N"/>
</dbReference>
<dbReference type="EMBL" id="CCKQ01008194">
    <property type="protein sequence ID" value="CDW79635.1"/>
    <property type="molecule type" value="Genomic_DNA"/>
</dbReference>
<evidence type="ECO:0000313" key="4">
    <source>
        <dbReference type="EMBL" id="CDW79635.1"/>
    </source>
</evidence>
<dbReference type="Gene3D" id="3.30.810.10">
    <property type="entry name" value="2-Layer Sandwich"/>
    <property type="match status" value="1"/>
</dbReference>
<dbReference type="CDD" id="cd00139">
    <property type="entry name" value="PIPKc"/>
    <property type="match status" value="1"/>
</dbReference>
<dbReference type="InterPro" id="IPR027483">
    <property type="entry name" value="PInositol-4-P-4/5-kinase_C_sf"/>
</dbReference>
<dbReference type="OrthoDB" id="296257at2759"/>
<dbReference type="PROSITE" id="PS51455">
    <property type="entry name" value="PIPK"/>
    <property type="match status" value="1"/>
</dbReference>
<feature type="transmembrane region" description="Helical" evidence="2">
    <location>
        <begin position="22"/>
        <end position="40"/>
    </location>
</feature>
<keyword evidence="5" id="KW-1185">Reference proteome</keyword>
<keyword evidence="1" id="KW-0547">Nucleotide-binding</keyword>
<evidence type="ECO:0000313" key="5">
    <source>
        <dbReference type="Proteomes" id="UP000039865"/>
    </source>
</evidence>
<keyword evidence="1" id="KW-0067">ATP-binding</keyword>
<name>A0A078ABF2_STYLE</name>
<dbReference type="GO" id="GO:0016308">
    <property type="term" value="F:1-phosphatidylinositol-4-phosphate 5-kinase activity"/>
    <property type="evidence" value="ECO:0007669"/>
    <property type="project" value="TreeGrafter"/>
</dbReference>
<keyword evidence="2" id="KW-1133">Transmembrane helix</keyword>
<feature type="domain" description="PIPK" evidence="3">
    <location>
        <begin position="257"/>
        <end position="687"/>
    </location>
</feature>
<evidence type="ECO:0000256" key="1">
    <source>
        <dbReference type="PROSITE-ProRule" id="PRU00781"/>
    </source>
</evidence>
<dbReference type="SUPFAM" id="SSF56104">
    <property type="entry name" value="SAICAR synthase-like"/>
    <property type="match status" value="1"/>
</dbReference>
<dbReference type="Gene3D" id="3.30.800.10">
    <property type="entry name" value="Phosphatidylinositol Phosphate Kinase II Beta"/>
    <property type="match status" value="1"/>
</dbReference>
<evidence type="ECO:0000256" key="2">
    <source>
        <dbReference type="SAM" id="Phobius"/>
    </source>
</evidence>
<keyword evidence="2" id="KW-0472">Membrane</keyword>
<feature type="transmembrane region" description="Helical" evidence="2">
    <location>
        <begin position="96"/>
        <end position="121"/>
    </location>
</feature>
<dbReference type="Pfam" id="PF01504">
    <property type="entry name" value="PIP5K"/>
    <property type="match status" value="1"/>
</dbReference>
<dbReference type="Proteomes" id="UP000039865">
    <property type="component" value="Unassembled WGS sequence"/>
</dbReference>
<dbReference type="PANTHER" id="PTHR23086:SF8">
    <property type="entry name" value="PHOSPHATIDYLINOSITOL 5-PHOSPHATE 4-KINASE, ISOFORM A"/>
    <property type="match status" value="1"/>
</dbReference>
<dbReference type="PANTHER" id="PTHR23086">
    <property type="entry name" value="PHOSPHATIDYLINOSITOL-4-PHOSPHATE 5-KINASE"/>
    <property type="match status" value="1"/>
</dbReference>
<keyword evidence="1 4" id="KW-0418">Kinase</keyword>
<sequence>MESLASSTNSDDNIQYTLFEQILIFGVSPLNFLFAVYVLITQFRNRKKHMYQDLNNCIWQFYDYKIQGDSTDELVREDAICQVTGGLNILSEMMAFLYLLSTLAHIITALISITFTLAIFLTFGFGLSVPFDLISNLIYYLQSTLTCGIALQKEKSYGDLSVVFLKQLQLSCLIFVTYISPEQIQRMRKCFSRQRTKNQEVPSRSSRGNNQKRVNFMISDEDFKKGYSPNILQKSSTLVLKTSFHLINYILMGMCQTFLNIQNEVRVENWQTLIDSDVVKYKENFKIHKIDTEKFMTEHQNVCIYDINRGSNKNQLEIVEYAPEIFKAIRMKCGITEEQLFTSFSPIYNIQAIHNFFTGAGKSQSFFFFSDNKNFVLKTLKESEKKLLLEKGILENYYQHMMKTKNSLLSKFYGVYTIRVKYMQEVTCFIMDNLLGQDFINIQRIYDLKGSTKGRIVKLTEEEDESQSGLKVLKDLNYLRINEKINVAQSIKRKLLQSIQEDLSFLRNNRLMDYSLLLIKVKNTKQPNDKIKRMPALIYIKQKNGNNRLQLRQLDDIQMGRISSMIVEDKNDDLEKMRSSLISEDEGEEDEFRDSNFLIKSKILKSEEVKVQDEEGDKKDDPNIIEDLHGEYKYKLGIIDFLTEYNAAKKIEKTWNNIVYWKDRQQVSCQDPETYAERFHEFMKEHL</sequence>